<dbReference type="Proteomes" id="UP000681414">
    <property type="component" value="Unassembled WGS sequence"/>
</dbReference>
<name>A0A942YF73_9BACI</name>
<protein>
    <recommendedName>
        <fullName evidence="4">YqfQ-like protein</fullName>
    </recommendedName>
</protein>
<feature type="compositionally biased region" description="Basic and acidic residues" evidence="1">
    <location>
        <begin position="130"/>
        <end position="162"/>
    </location>
</feature>
<sequence>MFGNRMPMPPRGMPMFRGPSMGANPFGRGFGGPPPMGQNAGGGNLLARLFQRQGGSMASGVPQAANMFSRGAGQTSFLQGLNPASINGFLTNTQNVLNTARQIGPLVQQYGPIVRNLPAMWRLYKGFKDLPSDDSADSKDTNLKSEKTKKEASPKEKKETTKKTTVQASKTVEGQKKSVNQSTTKSKKGESVPKLYIP</sequence>
<evidence type="ECO:0000313" key="3">
    <source>
        <dbReference type="Proteomes" id="UP000681414"/>
    </source>
</evidence>
<reference evidence="2 3" key="1">
    <citation type="submission" date="2021-05" db="EMBL/GenBank/DDBJ databases">
        <title>Novel Bacillus species.</title>
        <authorList>
            <person name="Liu G."/>
        </authorList>
    </citation>
    <scope>NUCLEOTIDE SEQUENCE [LARGE SCALE GENOMIC DNA]</scope>
    <source>
        <strain evidence="3">FJAT-49780</strain>
    </source>
</reference>
<accession>A0A942YF73</accession>
<dbReference type="RefSeq" id="WP_213123864.1">
    <property type="nucleotide sequence ID" value="NZ_JAGYPG010000001.1"/>
</dbReference>
<evidence type="ECO:0000313" key="2">
    <source>
        <dbReference type="EMBL" id="MBS4194703.1"/>
    </source>
</evidence>
<comment type="caution">
    <text evidence="2">The sequence shown here is derived from an EMBL/GenBank/DDBJ whole genome shotgun (WGS) entry which is preliminary data.</text>
</comment>
<feature type="compositionally biased region" description="Polar residues" evidence="1">
    <location>
        <begin position="166"/>
        <end position="184"/>
    </location>
</feature>
<feature type="region of interest" description="Disordered" evidence="1">
    <location>
        <begin position="130"/>
        <end position="198"/>
    </location>
</feature>
<evidence type="ECO:0008006" key="4">
    <source>
        <dbReference type="Google" id="ProtNLM"/>
    </source>
</evidence>
<keyword evidence="3" id="KW-1185">Reference proteome</keyword>
<proteinExistence type="predicted"/>
<organism evidence="2 3">
    <name type="scientific">Lederbergia citri</name>
    <dbReference type="NCBI Taxonomy" id="2833580"/>
    <lineage>
        <taxon>Bacteria</taxon>
        <taxon>Bacillati</taxon>
        <taxon>Bacillota</taxon>
        <taxon>Bacilli</taxon>
        <taxon>Bacillales</taxon>
        <taxon>Bacillaceae</taxon>
        <taxon>Lederbergia</taxon>
    </lineage>
</organism>
<dbReference type="AlphaFoldDB" id="A0A942YF73"/>
<dbReference type="Pfam" id="PF14181">
    <property type="entry name" value="YqfQ"/>
    <property type="match status" value="1"/>
</dbReference>
<dbReference type="InterPro" id="IPR025571">
    <property type="entry name" value="YqfQ"/>
</dbReference>
<gene>
    <name evidence="2" type="ORF">KHA97_06395</name>
</gene>
<evidence type="ECO:0000256" key="1">
    <source>
        <dbReference type="SAM" id="MobiDB-lite"/>
    </source>
</evidence>
<dbReference type="EMBL" id="JAGYPG010000001">
    <property type="protein sequence ID" value="MBS4194703.1"/>
    <property type="molecule type" value="Genomic_DNA"/>
</dbReference>